<dbReference type="Proteomes" id="UP001055811">
    <property type="component" value="Linkage Group LG03"/>
</dbReference>
<sequence>MLVGMDLGLPNLVVLVAVFAIFPVVVFIIHRNLRHAAARSEEIKKLLVLASKEAARAEIEATKGYFYPVNTSSSIPPPDSAWVPAPSLTWVPAPESTWVPPMAAVPLVSSLKTPYQCVVCFSPTSTRCAMCKAVHYW</sequence>
<accession>A0ACB9FBW6</accession>
<reference evidence="1 2" key="2">
    <citation type="journal article" date="2022" name="Mol. Ecol. Resour.">
        <title>The genomes of chicory, endive, great burdock and yacon provide insights into Asteraceae paleo-polyploidization history and plant inulin production.</title>
        <authorList>
            <person name="Fan W."/>
            <person name="Wang S."/>
            <person name="Wang H."/>
            <person name="Wang A."/>
            <person name="Jiang F."/>
            <person name="Liu H."/>
            <person name="Zhao H."/>
            <person name="Xu D."/>
            <person name="Zhang Y."/>
        </authorList>
    </citation>
    <scope>NUCLEOTIDE SEQUENCE [LARGE SCALE GENOMIC DNA]</scope>
    <source>
        <strain evidence="2">cv. Punajuju</strain>
        <tissue evidence="1">Leaves</tissue>
    </source>
</reference>
<name>A0ACB9FBW6_CICIN</name>
<reference evidence="2" key="1">
    <citation type="journal article" date="2022" name="Mol. Ecol. Resour.">
        <title>The genomes of chicory, endive, great burdock and yacon provide insights into Asteraceae palaeo-polyploidization history and plant inulin production.</title>
        <authorList>
            <person name="Fan W."/>
            <person name="Wang S."/>
            <person name="Wang H."/>
            <person name="Wang A."/>
            <person name="Jiang F."/>
            <person name="Liu H."/>
            <person name="Zhao H."/>
            <person name="Xu D."/>
            <person name="Zhang Y."/>
        </authorList>
    </citation>
    <scope>NUCLEOTIDE SEQUENCE [LARGE SCALE GENOMIC DNA]</scope>
    <source>
        <strain evidence="2">cv. Punajuju</strain>
    </source>
</reference>
<keyword evidence="2" id="KW-1185">Reference proteome</keyword>
<evidence type="ECO:0000313" key="1">
    <source>
        <dbReference type="EMBL" id="KAI3768604.1"/>
    </source>
</evidence>
<dbReference type="EMBL" id="CM042011">
    <property type="protein sequence ID" value="KAI3768604.1"/>
    <property type="molecule type" value="Genomic_DNA"/>
</dbReference>
<organism evidence="1 2">
    <name type="scientific">Cichorium intybus</name>
    <name type="common">Chicory</name>
    <dbReference type="NCBI Taxonomy" id="13427"/>
    <lineage>
        <taxon>Eukaryota</taxon>
        <taxon>Viridiplantae</taxon>
        <taxon>Streptophyta</taxon>
        <taxon>Embryophyta</taxon>
        <taxon>Tracheophyta</taxon>
        <taxon>Spermatophyta</taxon>
        <taxon>Magnoliopsida</taxon>
        <taxon>eudicotyledons</taxon>
        <taxon>Gunneridae</taxon>
        <taxon>Pentapetalae</taxon>
        <taxon>asterids</taxon>
        <taxon>campanulids</taxon>
        <taxon>Asterales</taxon>
        <taxon>Asteraceae</taxon>
        <taxon>Cichorioideae</taxon>
        <taxon>Cichorieae</taxon>
        <taxon>Cichoriinae</taxon>
        <taxon>Cichorium</taxon>
    </lineage>
</organism>
<protein>
    <submittedName>
        <fullName evidence="1">Uncharacterized protein</fullName>
    </submittedName>
</protein>
<proteinExistence type="predicted"/>
<evidence type="ECO:0000313" key="2">
    <source>
        <dbReference type="Proteomes" id="UP001055811"/>
    </source>
</evidence>
<gene>
    <name evidence="1" type="ORF">L2E82_19433</name>
</gene>
<comment type="caution">
    <text evidence="1">The sequence shown here is derived from an EMBL/GenBank/DDBJ whole genome shotgun (WGS) entry which is preliminary data.</text>
</comment>